<dbReference type="GO" id="GO:0006203">
    <property type="term" value="P:dGTP catabolic process"/>
    <property type="evidence" value="ECO:0007669"/>
    <property type="project" value="TreeGrafter"/>
</dbReference>
<dbReference type="CDD" id="cd00077">
    <property type="entry name" value="HDc"/>
    <property type="match status" value="1"/>
</dbReference>
<name>A5D5A0_PELTS</name>
<protein>
    <submittedName>
        <fullName evidence="2">HD superfamily phosphohydrolases</fullName>
    </submittedName>
</protein>
<feature type="domain" description="HD" evidence="1">
    <location>
        <begin position="53"/>
        <end position="203"/>
    </location>
</feature>
<dbReference type="PROSITE" id="PS51831">
    <property type="entry name" value="HD"/>
    <property type="match status" value="1"/>
</dbReference>
<dbReference type="eggNOG" id="COG1078">
    <property type="taxonomic scope" value="Bacteria"/>
</dbReference>
<dbReference type="Gene3D" id="1.10.3210.10">
    <property type="entry name" value="Hypothetical protein af1432"/>
    <property type="match status" value="1"/>
</dbReference>
<dbReference type="PANTHER" id="PTHR11373:SF4">
    <property type="entry name" value="DEOXYNUCLEOSIDE TRIPHOSPHATE TRIPHOSPHOHYDROLASE SAMHD1"/>
    <property type="match status" value="1"/>
</dbReference>
<evidence type="ECO:0000313" key="2">
    <source>
        <dbReference type="EMBL" id="BAF58589.1"/>
    </source>
</evidence>
<accession>A5D5A0</accession>
<organism evidence="2 3">
    <name type="scientific">Pelotomaculum thermopropionicum (strain DSM 13744 / JCM 10971 / SI)</name>
    <dbReference type="NCBI Taxonomy" id="370438"/>
    <lineage>
        <taxon>Bacteria</taxon>
        <taxon>Bacillati</taxon>
        <taxon>Bacillota</taxon>
        <taxon>Clostridia</taxon>
        <taxon>Eubacteriales</taxon>
        <taxon>Desulfotomaculaceae</taxon>
        <taxon>Pelotomaculum</taxon>
    </lineage>
</organism>
<dbReference type="HOGENOM" id="CLU_026821_3_2_9"/>
<keyword evidence="2" id="KW-0378">Hydrolase</keyword>
<reference evidence="3" key="1">
    <citation type="journal article" date="2008" name="Genome Res.">
        <title>The genome of Pelotomaculum thermopropionicum reveals niche-associated evolution in anaerobic microbiota.</title>
        <authorList>
            <person name="Kosaka T."/>
            <person name="Kato S."/>
            <person name="Shimoyama T."/>
            <person name="Ishii S."/>
            <person name="Abe T."/>
            <person name="Watanabe K."/>
        </authorList>
    </citation>
    <scope>NUCLEOTIDE SEQUENCE [LARGE SCALE GENOMIC DNA]</scope>
    <source>
        <strain evidence="3">DSM 13744 / JCM 10971 / SI</strain>
    </source>
</reference>
<dbReference type="Pfam" id="PF01966">
    <property type="entry name" value="HD"/>
    <property type="match status" value="1"/>
</dbReference>
<dbReference type="EMBL" id="AP009389">
    <property type="protein sequence ID" value="BAF58589.1"/>
    <property type="molecule type" value="Genomic_DNA"/>
</dbReference>
<dbReference type="Proteomes" id="UP000006556">
    <property type="component" value="Chromosome"/>
</dbReference>
<dbReference type="InterPro" id="IPR050135">
    <property type="entry name" value="dGTPase-like"/>
</dbReference>
<dbReference type="InterPro" id="IPR003607">
    <property type="entry name" value="HD/PDEase_dom"/>
</dbReference>
<dbReference type="AlphaFoldDB" id="A5D5A0"/>
<evidence type="ECO:0000259" key="1">
    <source>
        <dbReference type="PROSITE" id="PS51831"/>
    </source>
</evidence>
<dbReference type="InterPro" id="IPR006674">
    <property type="entry name" value="HD_domain"/>
</dbReference>
<proteinExistence type="predicted"/>
<dbReference type="STRING" id="370438.PTH_0408"/>
<dbReference type="KEGG" id="pth:PTH_0408"/>
<sequence>MKVYKWINENIYGSIPVTKTEFDLINTKAFQRLRNIKQLGLAHLVFPTADHSRFSHSLGVMHIIGRMAAHLRNKYQIFNTKEVDKLRIAGLLHDIGHYPLSHVGEKVYQLLTKKEAIITKKRKGNKNEENILHIASTELKQEDVNHEKLGKYVILNREEIKKILERDDFDPNEIAKIINGEHINLAYDQLIHSGLDADRLDYLLRDTTQTGAKYGLVDLDYIIRMLSVGRDENDNVWIGIDKRAIHSIEHFLLARYFSYSQVTWHRTIRGFEIMATALFYEMAKRGMVYDSFEQLKRIVDTDNWINFNDNYFYQKISEFSNRINNELCNILLFNLNNRRRAKLIYEEKDFRNGKAKSHSYAALENLIYKKRDEILKIANEHNIPEDFIFNQELSLKIDKIPSSTLLDITDENKKETIMVIDKGKIFPISSLPSSIIHPLSERSLYCLRLYVVDLFIGKTLEESNNLFDSFISDFKRLYDNELKFLKEKLP</sequence>
<dbReference type="PANTHER" id="PTHR11373">
    <property type="entry name" value="DEOXYNUCLEOSIDE TRIPHOSPHATE TRIPHOSPHOHYDROLASE"/>
    <property type="match status" value="1"/>
</dbReference>
<gene>
    <name evidence="2" type="ordered locus">PTH_0408</name>
</gene>
<evidence type="ECO:0000313" key="3">
    <source>
        <dbReference type="Proteomes" id="UP000006556"/>
    </source>
</evidence>
<dbReference type="SMART" id="SM00471">
    <property type="entry name" value="HDc"/>
    <property type="match status" value="1"/>
</dbReference>
<dbReference type="GO" id="GO:0008832">
    <property type="term" value="F:dGTPase activity"/>
    <property type="evidence" value="ECO:0007669"/>
    <property type="project" value="TreeGrafter"/>
</dbReference>
<keyword evidence="3" id="KW-1185">Reference proteome</keyword>
<dbReference type="SUPFAM" id="SSF109604">
    <property type="entry name" value="HD-domain/PDEase-like"/>
    <property type="match status" value="1"/>
</dbReference>